<feature type="region of interest" description="Disordered" evidence="1">
    <location>
        <begin position="1"/>
        <end position="36"/>
    </location>
</feature>
<dbReference type="Proteomes" id="UP000822476">
    <property type="component" value="Unassembled WGS sequence"/>
</dbReference>
<evidence type="ECO:0000313" key="2">
    <source>
        <dbReference type="EMBL" id="KAF7259590.1"/>
    </source>
</evidence>
<dbReference type="OrthoDB" id="6260162at2759"/>
<gene>
    <name evidence="2" type="ORF">EG68_03241</name>
</gene>
<evidence type="ECO:0000256" key="1">
    <source>
        <dbReference type="SAM" id="MobiDB-lite"/>
    </source>
</evidence>
<comment type="caution">
    <text evidence="2">The sequence shown here is derived from an EMBL/GenBank/DDBJ whole genome shotgun (WGS) entry which is preliminary data.</text>
</comment>
<reference evidence="2" key="1">
    <citation type="submission" date="2019-07" db="EMBL/GenBank/DDBJ databases">
        <title>Annotation for the trematode Paragonimus miyazaki's.</title>
        <authorList>
            <person name="Choi Y.-J."/>
        </authorList>
    </citation>
    <scope>NUCLEOTIDE SEQUENCE</scope>
    <source>
        <strain evidence="2">Japan</strain>
    </source>
</reference>
<accession>A0A8S9Z220</accession>
<sequence length="168" mass="18670">MKSQRGNLRTSRKADPVTTTVAVKSEGSNHKRSTRSSIRLVSKLKPKTKAGKVARPLVPDRCLRAVDKLKKPKKEHLAVEGKNFTDTASVSCDVNSNSVTVDSRRKRTDSAEYIKKRFLYDSSEPSRRDKGKEHSSRSTVALMAVSTANLLTRKARSSQCVKREIGTL</sequence>
<feature type="non-terminal residue" evidence="2">
    <location>
        <position position="1"/>
    </location>
</feature>
<evidence type="ECO:0000313" key="3">
    <source>
        <dbReference type="Proteomes" id="UP000822476"/>
    </source>
</evidence>
<protein>
    <submittedName>
        <fullName evidence="2">Uncharacterized protein</fullName>
    </submittedName>
</protein>
<name>A0A8S9Z220_9TREM</name>
<keyword evidence="3" id="KW-1185">Reference proteome</keyword>
<dbReference type="AlphaFoldDB" id="A0A8S9Z220"/>
<organism evidence="2 3">
    <name type="scientific">Paragonimus skrjabini miyazakii</name>
    <dbReference type="NCBI Taxonomy" id="59628"/>
    <lineage>
        <taxon>Eukaryota</taxon>
        <taxon>Metazoa</taxon>
        <taxon>Spiralia</taxon>
        <taxon>Lophotrochozoa</taxon>
        <taxon>Platyhelminthes</taxon>
        <taxon>Trematoda</taxon>
        <taxon>Digenea</taxon>
        <taxon>Plagiorchiida</taxon>
        <taxon>Troglotremata</taxon>
        <taxon>Troglotrematidae</taxon>
        <taxon>Paragonimus</taxon>
    </lineage>
</organism>
<dbReference type="EMBL" id="JTDE01001130">
    <property type="protein sequence ID" value="KAF7259590.1"/>
    <property type="molecule type" value="Genomic_DNA"/>
</dbReference>
<proteinExistence type="predicted"/>